<dbReference type="Pfam" id="PF01522">
    <property type="entry name" value="Polysacc_deac_1"/>
    <property type="match status" value="1"/>
</dbReference>
<organism evidence="4 5">
    <name type="scientific">Colwellia echini</name>
    <dbReference type="NCBI Taxonomy" id="1982103"/>
    <lineage>
        <taxon>Bacteria</taxon>
        <taxon>Pseudomonadati</taxon>
        <taxon>Pseudomonadota</taxon>
        <taxon>Gammaproteobacteria</taxon>
        <taxon>Alteromonadales</taxon>
        <taxon>Colwelliaceae</taxon>
        <taxon>Colwellia</taxon>
    </lineage>
</organism>
<evidence type="ECO:0000313" key="4">
    <source>
        <dbReference type="EMBL" id="TYK66574.1"/>
    </source>
</evidence>
<evidence type="ECO:0000256" key="2">
    <source>
        <dbReference type="ARBA" id="ARBA00022729"/>
    </source>
</evidence>
<dbReference type="PROSITE" id="PS51677">
    <property type="entry name" value="NODB"/>
    <property type="match status" value="1"/>
</dbReference>
<comment type="subcellular location">
    <subcellularLocation>
        <location evidence="1">Secreted</location>
    </subcellularLocation>
</comment>
<comment type="caution">
    <text evidence="4">The sequence shown here is derived from an EMBL/GenBank/DDBJ whole genome shotgun (WGS) entry which is preliminary data.</text>
</comment>
<keyword evidence="5" id="KW-1185">Reference proteome</keyword>
<dbReference type="PANTHER" id="PTHR34216">
    <property type="match status" value="1"/>
</dbReference>
<dbReference type="RefSeq" id="WP_101344656.1">
    <property type="nucleotide sequence ID" value="NZ_PJAI02000003.1"/>
</dbReference>
<proteinExistence type="predicted"/>
<sequence>MRFLLQAFTFISLFLGLTFSSYAAVILQYHHVSDSTPTSTSISPKQFEVHLQYLKDNNFNVVPLSKLIDSIKKQEPLPEKSVAITFDDAYIDNLTNAKPILDKFAFPYTIYVNPGIINRNDKKSTSHYLSWAQLKELADEGVIIANHGYEHDSMVRIPEGLTQTQWLEQQSASLLKAEREIKEHTGQSWRYFAYPYGEYDLAVQAWVTANDFVAFSQQSGAIGLHTDLTSIPRFPASQPYDKISSLRDKLNSLPFDISLTGEQAKTIFKYGEAKSITFDIENADFYKSGINCYISGLGKQKIDWHDDEAFSLTFSKNLPVGRVRANCTAASISKPGRYYWYSKPWFILNADGSWYHL</sequence>
<dbReference type="PANTHER" id="PTHR34216:SF3">
    <property type="entry name" value="POLY-BETA-1,6-N-ACETYL-D-GLUCOSAMINE N-DEACETYLASE"/>
    <property type="match status" value="1"/>
</dbReference>
<accession>A0ABY3MZD9</accession>
<dbReference type="InterPro" id="IPR011330">
    <property type="entry name" value="Glyco_hydro/deAcase_b/a-brl"/>
</dbReference>
<evidence type="ECO:0000313" key="5">
    <source>
        <dbReference type="Proteomes" id="UP000815846"/>
    </source>
</evidence>
<dbReference type="Gene3D" id="3.20.20.370">
    <property type="entry name" value="Glycoside hydrolase/deacetylase"/>
    <property type="match status" value="1"/>
</dbReference>
<dbReference type="SUPFAM" id="SSF88713">
    <property type="entry name" value="Glycoside hydrolase/deacetylase"/>
    <property type="match status" value="1"/>
</dbReference>
<dbReference type="InterPro" id="IPR002509">
    <property type="entry name" value="NODB_dom"/>
</dbReference>
<reference evidence="4 5" key="1">
    <citation type="submission" date="2019-08" db="EMBL/GenBank/DDBJ databases">
        <title>Microbe sample from Colwellia echini.</title>
        <authorList>
            <person name="Christiansen L."/>
            <person name="Pathiraja D."/>
            <person name="Schultz-Johansen M."/>
            <person name="Choi I.-G."/>
            <person name="Stougaard P."/>
        </authorList>
    </citation>
    <scope>NUCLEOTIDE SEQUENCE [LARGE SCALE GENOMIC DNA]</scope>
    <source>
        <strain evidence="4 5">A3</strain>
    </source>
</reference>
<keyword evidence="2" id="KW-0732">Signal</keyword>
<gene>
    <name evidence="4" type="ORF">CWS31_004350</name>
</gene>
<protein>
    <submittedName>
        <fullName evidence="4">Polysaccharide deacetylase family protein</fullName>
    </submittedName>
</protein>
<dbReference type="InterPro" id="IPR051398">
    <property type="entry name" value="Polysacch_Deacetylase"/>
</dbReference>
<evidence type="ECO:0000259" key="3">
    <source>
        <dbReference type="PROSITE" id="PS51677"/>
    </source>
</evidence>
<name>A0ABY3MZD9_9GAMM</name>
<dbReference type="CDD" id="cd10973">
    <property type="entry name" value="CE4_DAC_u4_5s"/>
    <property type="match status" value="1"/>
</dbReference>
<evidence type="ECO:0000256" key="1">
    <source>
        <dbReference type="ARBA" id="ARBA00004613"/>
    </source>
</evidence>
<dbReference type="Proteomes" id="UP000815846">
    <property type="component" value="Unassembled WGS sequence"/>
</dbReference>
<dbReference type="EMBL" id="PJAI02000003">
    <property type="protein sequence ID" value="TYK66574.1"/>
    <property type="molecule type" value="Genomic_DNA"/>
</dbReference>
<feature type="domain" description="NodB homology" evidence="3">
    <location>
        <begin position="80"/>
        <end position="279"/>
    </location>
</feature>